<name>A0ABR1TEN5_9PEZI</name>
<comment type="caution">
    <text evidence="1">The sequence shown here is derived from an EMBL/GenBank/DDBJ whole genome shotgun (WGS) entry which is preliminary data.</text>
</comment>
<proteinExistence type="predicted"/>
<keyword evidence="2" id="KW-1185">Reference proteome</keyword>
<gene>
    <name evidence="1" type="ORF">PG993_004157</name>
</gene>
<dbReference type="Proteomes" id="UP001444661">
    <property type="component" value="Unassembled WGS sequence"/>
</dbReference>
<sequence>MGRTWREETYVVEHVDGQRYLELTEPSQYLEVVETQILPTLDRRYAAVHRPWIAACIQSLAELKRLRQPGSDPASWDEFGFKVPDFKLDDRLLALQTAWPRPVKTLPRARPIDYWKQIEPAEAFLTPAEITDRGFVLVQGGNPQGWMCYDVPDYMKGAVLNVTVPAVNGRALRAGDDAAVRAFRDELRRNEAEGVVIPWYRESEVREFQVAG</sequence>
<accession>A0ABR1TEN5</accession>
<protein>
    <submittedName>
        <fullName evidence="1">Uncharacterized protein</fullName>
    </submittedName>
</protein>
<dbReference type="EMBL" id="JAQQWK010000003">
    <property type="protein sequence ID" value="KAK8044133.1"/>
    <property type="molecule type" value="Genomic_DNA"/>
</dbReference>
<evidence type="ECO:0000313" key="2">
    <source>
        <dbReference type="Proteomes" id="UP001444661"/>
    </source>
</evidence>
<organism evidence="1 2">
    <name type="scientific">Apiospora rasikravindrae</name>
    <dbReference type="NCBI Taxonomy" id="990691"/>
    <lineage>
        <taxon>Eukaryota</taxon>
        <taxon>Fungi</taxon>
        <taxon>Dikarya</taxon>
        <taxon>Ascomycota</taxon>
        <taxon>Pezizomycotina</taxon>
        <taxon>Sordariomycetes</taxon>
        <taxon>Xylariomycetidae</taxon>
        <taxon>Amphisphaeriales</taxon>
        <taxon>Apiosporaceae</taxon>
        <taxon>Apiospora</taxon>
    </lineage>
</organism>
<evidence type="ECO:0000313" key="1">
    <source>
        <dbReference type="EMBL" id="KAK8044133.1"/>
    </source>
</evidence>
<reference evidence="1 2" key="1">
    <citation type="submission" date="2023-01" db="EMBL/GenBank/DDBJ databases">
        <title>Analysis of 21 Apiospora genomes using comparative genomics revels a genus with tremendous synthesis potential of carbohydrate active enzymes and secondary metabolites.</title>
        <authorList>
            <person name="Sorensen T."/>
        </authorList>
    </citation>
    <scope>NUCLEOTIDE SEQUENCE [LARGE SCALE GENOMIC DNA]</scope>
    <source>
        <strain evidence="1 2">CBS 33761</strain>
    </source>
</reference>